<organism evidence="2 3">
    <name type="scientific">Melioribacter roseus (strain DSM 23840 / JCM 17771 / VKM B-2668 / P3M-2)</name>
    <dbReference type="NCBI Taxonomy" id="1191523"/>
    <lineage>
        <taxon>Bacteria</taxon>
        <taxon>Pseudomonadati</taxon>
        <taxon>Ignavibacteriota</taxon>
        <taxon>Ignavibacteria</taxon>
        <taxon>Ignavibacteriales</taxon>
        <taxon>Melioribacteraceae</taxon>
        <taxon>Melioribacter</taxon>
    </lineage>
</organism>
<dbReference type="OrthoDB" id="1014491at2"/>
<feature type="signal peptide" evidence="1">
    <location>
        <begin position="1"/>
        <end position="21"/>
    </location>
</feature>
<dbReference type="RefSeq" id="WP_014856703.1">
    <property type="nucleotide sequence ID" value="NC_018178.1"/>
</dbReference>
<gene>
    <name evidence="2" type="ordered locus">MROS_2039</name>
</gene>
<name>I7A5U7_MELRP</name>
<sequence>MKFLLYTTLSLGILFFTTINGQTIVTDRPDFTESAVTIPSGTVQFEGGVSFDNNNDMNNFTFPALLTRVSLHKSFEVRLGFTGWTYSEEESKTLMNDLILEAKYQLSINPEFPLAILLVSKLPTGSEEISIENPEYGLKLAASHPVADYLSVSSNVGAISIEPNSQRELLYLFSLSMGFTIAERTGWFVEFFTMMPEKRQWQPSIDTGLTYLIGDNFQLDLYAGFGLNNYASDLFGGLGLSYNLKY</sequence>
<evidence type="ECO:0000256" key="1">
    <source>
        <dbReference type="SAM" id="SignalP"/>
    </source>
</evidence>
<protein>
    <recommendedName>
        <fullName evidence="4">Transporter</fullName>
    </recommendedName>
</protein>
<proteinExistence type="predicted"/>
<dbReference type="AlphaFoldDB" id="I7A5U7"/>
<dbReference type="InterPro" id="IPR025737">
    <property type="entry name" value="FApF"/>
</dbReference>
<dbReference type="KEGG" id="mro:MROS_2039"/>
<dbReference type="HOGENOM" id="CLU_064308_1_0_10"/>
<evidence type="ECO:0008006" key="4">
    <source>
        <dbReference type="Google" id="ProtNLM"/>
    </source>
</evidence>
<dbReference type="Pfam" id="PF13557">
    <property type="entry name" value="Phenol_MetA_deg"/>
    <property type="match status" value="1"/>
</dbReference>
<keyword evidence="1" id="KW-0732">Signal</keyword>
<dbReference type="EMBL" id="CP003557">
    <property type="protein sequence ID" value="AFN75271.1"/>
    <property type="molecule type" value="Genomic_DNA"/>
</dbReference>
<evidence type="ECO:0000313" key="3">
    <source>
        <dbReference type="Proteomes" id="UP000009011"/>
    </source>
</evidence>
<accession>I7A5U7</accession>
<reference evidence="2 3" key="1">
    <citation type="journal article" date="2013" name="PLoS ONE">
        <title>Genomic analysis of Melioribacter roseus, facultatively anaerobic organotrophic bacterium representing a novel deep lineage within Bacteriodetes/Chlorobi group.</title>
        <authorList>
            <person name="Kadnikov V.V."/>
            <person name="Mardanov A.V."/>
            <person name="Podosokorskaya O.A."/>
            <person name="Gavrilov S.N."/>
            <person name="Kublanov I.V."/>
            <person name="Beletsky A.V."/>
            <person name="Bonch-Osmolovskaya E.A."/>
            <person name="Ravin N.V."/>
        </authorList>
    </citation>
    <scope>NUCLEOTIDE SEQUENCE [LARGE SCALE GENOMIC DNA]</scope>
    <source>
        <strain evidence="3">JCM 17771 / P3M-2</strain>
    </source>
</reference>
<dbReference type="Proteomes" id="UP000009011">
    <property type="component" value="Chromosome"/>
</dbReference>
<keyword evidence="3" id="KW-1185">Reference proteome</keyword>
<evidence type="ECO:0000313" key="2">
    <source>
        <dbReference type="EMBL" id="AFN75271.1"/>
    </source>
</evidence>
<dbReference type="STRING" id="1191523.MROS_2039"/>
<feature type="chain" id="PRO_5003707662" description="Transporter" evidence="1">
    <location>
        <begin position="22"/>
        <end position="246"/>
    </location>
</feature>